<dbReference type="PROSITE" id="PS00189">
    <property type="entry name" value="LIPOYL"/>
    <property type="match status" value="1"/>
</dbReference>
<dbReference type="CDD" id="cd06848">
    <property type="entry name" value="GCS_H"/>
    <property type="match status" value="1"/>
</dbReference>
<dbReference type="SUPFAM" id="SSF51230">
    <property type="entry name" value="Single hybrid motif"/>
    <property type="match status" value="1"/>
</dbReference>
<feature type="modified residue" description="N6-lipoyllysine" evidence="3 4">
    <location>
        <position position="68"/>
    </location>
</feature>
<comment type="function">
    <text evidence="3">The glycine cleavage system catalyzes the degradation of glycine. The H protein shuttles the methylamine group of glycine from the P protein to the T protein.</text>
</comment>
<dbReference type="GO" id="GO:0019464">
    <property type="term" value="P:glycine decarboxylation via glycine cleavage system"/>
    <property type="evidence" value="ECO:0007669"/>
    <property type="project" value="UniProtKB-UniRule"/>
</dbReference>
<feature type="domain" description="Lipoyl-binding" evidence="5">
    <location>
        <begin position="27"/>
        <end position="109"/>
    </location>
</feature>
<reference evidence="7 8" key="1">
    <citation type="submission" date="2018-06" db="EMBL/GenBank/DDBJ databases">
        <title>Draft genome sequence of Modestobacter versicolor CP153-2.</title>
        <authorList>
            <person name="Gundlapally S.R."/>
        </authorList>
    </citation>
    <scope>NUCLEOTIDE SEQUENCE [LARGE SCALE GENOMIC DNA]</scope>
    <source>
        <strain evidence="7 8">CP153-2</strain>
    </source>
</reference>
<evidence type="ECO:0000313" key="9">
    <source>
        <dbReference type="Proteomes" id="UP000580718"/>
    </source>
</evidence>
<evidence type="ECO:0000256" key="3">
    <source>
        <dbReference type="HAMAP-Rule" id="MF_00272"/>
    </source>
</evidence>
<evidence type="ECO:0000259" key="5">
    <source>
        <dbReference type="PROSITE" id="PS50968"/>
    </source>
</evidence>
<dbReference type="InterPro" id="IPR003016">
    <property type="entry name" value="2-oxoA_DH_lipoyl-BS"/>
</dbReference>
<evidence type="ECO:0000256" key="4">
    <source>
        <dbReference type="PIRSR" id="PIRSR617453-50"/>
    </source>
</evidence>
<comment type="similarity">
    <text evidence="1 3">Belongs to the GcvH family.</text>
</comment>
<protein>
    <recommendedName>
        <fullName evidence="3">Glycine cleavage system H protein</fullName>
    </recommendedName>
</protein>
<dbReference type="Pfam" id="PF01597">
    <property type="entry name" value="GCV_H"/>
    <property type="match status" value="1"/>
</dbReference>
<dbReference type="Gene3D" id="2.40.50.100">
    <property type="match status" value="1"/>
</dbReference>
<dbReference type="GO" id="GO:0005960">
    <property type="term" value="C:glycine cleavage complex"/>
    <property type="evidence" value="ECO:0007669"/>
    <property type="project" value="InterPro"/>
</dbReference>
<dbReference type="RefSeq" id="WP_110553171.1">
    <property type="nucleotide sequence ID" value="NZ_JACIBU010000001.1"/>
</dbReference>
<dbReference type="InterPro" id="IPR000089">
    <property type="entry name" value="Biotin_lipoyl"/>
</dbReference>
<comment type="caution">
    <text evidence="7">The sequence shown here is derived from an EMBL/GenBank/DDBJ whole genome shotgun (WGS) entry which is preliminary data.</text>
</comment>
<dbReference type="InterPro" id="IPR017453">
    <property type="entry name" value="GCV_H_sub"/>
</dbReference>
<dbReference type="PROSITE" id="PS50968">
    <property type="entry name" value="BIOTINYL_LIPOYL"/>
    <property type="match status" value="1"/>
</dbReference>
<dbReference type="Proteomes" id="UP000580718">
    <property type="component" value="Unassembled WGS sequence"/>
</dbReference>
<name>A0A323VKB8_9ACTN</name>
<sequence length="134" mass="13854">MATPDDRRYTDQHEWALVQGSEGAETVVRVGITDHAQDALGDIVFVQLPEVGAEVGPGNPIGEVESTKSVSDVYSPVSGVVSAVNDALADTPETVNSDPYGAGWLVEIRVTGDGGDPTADLLDAAAYEAVVNAS</sequence>
<dbReference type="OrthoDB" id="9796712at2"/>
<keyword evidence="8" id="KW-1185">Reference proteome</keyword>
<dbReference type="EMBL" id="QKNV01000190">
    <property type="protein sequence ID" value="PZA20368.1"/>
    <property type="molecule type" value="Genomic_DNA"/>
</dbReference>
<dbReference type="InterPro" id="IPR033753">
    <property type="entry name" value="GCV_H/Fam206"/>
</dbReference>
<evidence type="ECO:0000313" key="8">
    <source>
        <dbReference type="Proteomes" id="UP000247602"/>
    </source>
</evidence>
<evidence type="ECO:0000256" key="2">
    <source>
        <dbReference type="ARBA" id="ARBA00022823"/>
    </source>
</evidence>
<comment type="subunit">
    <text evidence="3">The glycine cleavage system is composed of four proteins: P, T, L and H.</text>
</comment>
<dbReference type="GO" id="GO:0009249">
    <property type="term" value="P:protein lipoylation"/>
    <property type="evidence" value="ECO:0007669"/>
    <property type="project" value="TreeGrafter"/>
</dbReference>
<dbReference type="PANTHER" id="PTHR11715:SF3">
    <property type="entry name" value="GLYCINE CLEAVAGE SYSTEM H PROTEIN-RELATED"/>
    <property type="match status" value="1"/>
</dbReference>
<evidence type="ECO:0000256" key="1">
    <source>
        <dbReference type="ARBA" id="ARBA00009249"/>
    </source>
</evidence>
<reference evidence="6 9" key="2">
    <citation type="submission" date="2020-08" db="EMBL/GenBank/DDBJ databases">
        <title>Sequencing the genomes of 1000 actinobacteria strains.</title>
        <authorList>
            <person name="Klenk H.-P."/>
        </authorList>
    </citation>
    <scope>NUCLEOTIDE SEQUENCE [LARGE SCALE GENOMIC DNA]</scope>
    <source>
        <strain evidence="6 9">DSM 16678</strain>
    </source>
</reference>
<dbReference type="EMBL" id="JACIBU010000001">
    <property type="protein sequence ID" value="MBB3675300.1"/>
    <property type="molecule type" value="Genomic_DNA"/>
</dbReference>
<dbReference type="NCBIfam" id="NF002270">
    <property type="entry name" value="PRK01202.1"/>
    <property type="match status" value="1"/>
</dbReference>
<evidence type="ECO:0000313" key="7">
    <source>
        <dbReference type="EMBL" id="PZA20368.1"/>
    </source>
</evidence>
<dbReference type="HAMAP" id="MF_00272">
    <property type="entry name" value="GcvH"/>
    <property type="match status" value="1"/>
</dbReference>
<organism evidence="7 8">
    <name type="scientific">Modestobacter versicolor</name>
    <dbReference type="NCBI Taxonomy" id="429133"/>
    <lineage>
        <taxon>Bacteria</taxon>
        <taxon>Bacillati</taxon>
        <taxon>Actinomycetota</taxon>
        <taxon>Actinomycetes</taxon>
        <taxon>Geodermatophilales</taxon>
        <taxon>Geodermatophilaceae</taxon>
        <taxon>Modestobacter</taxon>
    </lineage>
</organism>
<gene>
    <name evidence="3 7" type="primary">gcvH</name>
    <name evidence="7" type="ORF">DMO24_15835</name>
    <name evidence="6" type="ORF">FHX36_001035</name>
</gene>
<dbReference type="PANTHER" id="PTHR11715">
    <property type="entry name" value="GLYCINE CLEAVAGE SYSTEM H PROTEIN"/>
    <property type="match status" value="1"/>
</dbReference>
<accession>A0A323VKB8</accession>
<dbReference type="Proteomes" id="UP000247602">
    <property type="component" value="Unassembled WGS sequence"/>
</dbReference>
<dbReference type="GO" id="GO:0005829">
    <property type="term" value="C:cytosol"/>
    <property type="evidence" value="ECO:0007669"/>
    <property type="project" value="TreeGrafter"/>
</dbReference>
<proteinExistence type="inferred from homology"/>
<dbReference type="NCBIfam" id="TIGR00527">
    <property type="entry name" value="gcvH"/>
    <property type="match status" value="1"/>
</dbReference>
<dbReference type="AlphaFoldDB" id="A0A323VKB8"/>
<dbReference type="InterPro" id="IPR002930">
    <property type="entry name" value="GCV_H"/>
</dbReference>
<comment type="cofactor">
    <cofactor evidence="3">
        <name>(R)-lipoate</name>
        <dbReference type="ChEBI" id="CHEBI:83088"/>
    </cofactor>
    <text evidence="3">Binds 1 lipoyl cofactor covalently.</text>
</comment>
<evidence type="ECO:0000313" key="6">
    <source>
        <dbReference type="EMBL" id="MBB3675300.1"/>
    </source>
</evidence>
<keyword evidence="2 3" id="KW-0450">Lipoyl</keyword>
<dbReference type="InterPro" id="IPR011053">
    <property type="entry name" value="Single_hybrid_motif"/>
</dbReference>